<accession>A0A7Z7LXC3</accession>
<evidence type="ECO:0000313" key="1">
    <source>
        <dbReference type="EMBL" id="STD05783.1"/>
    </source>
</evidence>
<organism evidence="1 2">
    <name type="scientific">Elizabethkingia anophelis</name>
    <dbReference type="NCBI Taxonomy" id="1117645"/>
    <lineage>
        <taxon>Bacteria</taxon>
        <taxon>Pseudomonadati</taxon>
        <taxon>Bacteroidota</taxon>
        <taxon>Flavobacteriia</taxon>
        <taxon>Flavobacteriales</taxon>
        <taxon>Weeksellaceae</taxon>
        <taxon>Elizabethkingia</taxon>
    </lineage>
</organism>
<proteinExistence type="predicted"/>
<dbReference type="RefSeq" id="WP_147282668.1">
    <property type="nucleotide sequence ID" value="NZ_UFYD01000001.1"/>
</dbReference>
<protein>
    <recommendedName>
        <fullName evidence="3">Carboxypeptidase regulatory-like domain-containing protein</fullName>
    </recommendedName>
</protein>
<comment type="caution">
    <text evidence="1">The sequence shown here is derived from an EMBL/GenBank/DDBJ whole genome shotgun (WGS) entry which is preliminary data.</text>
</comment>
<evidence type="ECO:0000313" key="2">
    <source>
        <dbReference type="Proteomes" id="UP000254876"/>
    </source>
</evidence>
<name>A0A7Z7LXC3_9FLAO</name>
<dbReference type="EMBL" id="UFYD01000001">
    <property type="protein sequence ID" value="STD05783.1"/>
    <property type="molecule type" value="Genomic_DNA"/>
</dbReference>
<gene>
    <name evidence="1" type="ORF">NCTC10588_02335</name>
</gene>
<sequence length="177" mass="20599">MKKIDIENPCSISWDEMQDLGKDKFCCKCQKMVHDFTDKTDLEIYKLLKQDKNICARILSKKNVLKSLSLVITLTLSSCSPKITSANNNIENVKLEVSTISGFLKKDYTESPVHNAQINFITLNKVFRVYTNELGTFKLNIPTKEIKKTFSYKNTIQRNKTKERFSYFSERRTNCLF</sequence>
<reference evidence="1 2" key="1">
    <citation type="submission" date="2018-06" db="EMBL/GenBank/DDBJ databases">
        <authorList>
            <consortium name="Pathogen Informatics"/>
            <person name="Doyle S."/>
        </authorList>
    </citation>
    <scope>NUCLEOTIDE SEQUENCE [LARGE SCALE GENOMIC DNA]</scope>
    <source>
        <strain evidence="1 2">NCTC10588</strain>
    </source>
</reference>
<dbReference type="AlphaFoldDB" id="A0A7Z7LXC3"/>
<dbReference type="Proteomes" id="UP000254876">
    <property type="component" value="Unassembled WGS sequence"/>
</dbReference>
<evidence type="ECO:0008006" key="3">
    <source>
        <dbReference type="Google" id="ProtNLM"/>
    </source>
</evidence>